<dbReference type="Gene3D" id="3.50.50.60">
    <property type="entry name" value="FAD/NAD(P)-binding domain"/>
    <property type="match status" value="2"/>
</dbReference>
<evidence type="ECO:0000313" key="9">
    <source>
        <dbReference type="Proteomes" id="UP000462055"/>
    </source>
</evidence>
<comment type="cofactor">
    <cofactor evidence="1">
        <name>FAD</name>
        <dbReference type="ChEBI" id="CHEBI:57692"/>
    </cofactor>
</comment>
<accession>A0A6I4M1N0</accession>
<dbReference type="AlphaFoldDB" id="A0A6I4M1N0"/>
<dbReference type="EMBL" id="WBMS02000003">
    <property type="protein sequence ID" value="MVZ99847.1"/>
    <property type="molecule type" value="Genomic_DNA"/>
</dbReference>
<gene>
    <name evidence="8" type="ORF">F8568_005525</name>
</gene>
<keyword evidence="6" id="KW-0560">Oxidoreductase</keyword>
<dbReference type="PANTHER" id="PTHR43098:SF4">
    <property type="entry name" value="BLR3857 PROTEIN"/>
    <property type="match status" value="1"/>
</dbReference>
<dbReference type="Pfam" id="PF00743">
    <property type="entry name" value="FMO-like"/>
    <property type="match status" value="1"/>
</dbReference>
<comment type="caution">
    <text evidence="8">The sequence shown here is derived from an EMBL/GenBank/DDBJ whole genome shotgun (WGS) entry which is preliminary data.</text>
</comment>
<evidence type="ECO:0000256" key="5">
    <source>
        <dbReference type="ARBA" id="ARBA00022857"/>
    </source>
</evidence>
<reference evidence="8" key="1">
    <citation type="submission" date="2019-12" db="EMBL/GenBank/DDBJ databases">
        <title>Actinomadura physcomitrii sp. nov., a novel actinomycete isolated from moss [Physcomitrium sphaericum (Ludw) Fuernr].</title>
        <authorList>
            <person name="Zhuang X."/>
        </authorList>
    </citation>
    <scope>NUCLEOTIDE SEQUENCE [LARGE SCALE GENOMIC DNA]</scope>
    <source>
        <strain evidence="8">LD22</strain>
    </source>
</reference>
<keyword evidence="4" id="KW-0274">FAD</keyword>
<name>A0A6I4M1N0_9ACTN</name>
<evidence type="ECO:0000256" key="7">
    <source>
        <dbReference type="ARBA" id="ARBA00023033"/>
    </source>
</evidence>
<comment type="similarity">
    <text evidence="2">Belongs to the FAD-binding monooxygenase family.</text>
</comment>
<dbReference type="Proteomes" id="UP000462055">
    <property type="component" value="Unassembled WGS sequence"/>
</dbReference>
<evidence type="ECO:0000256" key="1">
    <source>
        <dbReference type="ARBA" id="ARBA00001974"/>
    </source>
</evidence>
<sequence>MLDVGFRTIGAPSAWPVAPLPGALGGSLTEPTTQAPGPTFDPEALRKKYLEERDKRLRSDGLSQYIDLTGRFKEYAEDPYVEPGFTRDPITDESEVIILGGGFSGLITAARLRQAGVRDIRVIEKGGDFGGTWYWNRYPGIRCDVESYIYMPLLEELGYMPTEKYARGQEIFEYCQMLGKHFDLYDNACFQTRVTKIHWDEGLSRWIVETDRDDVMRARFIVLGSGGLHLAKLPGIPGIESFAGKAFHTSRWDYEYTGGDQTGNLTGLKGKRVAVIGTGATAIQCVPQIAKYAKHLYVFQRTPSSVDVRANGPTDPEWFASLEPGWQRERMQNFTSILVGRPQEEDLVNDRWTDVWAKAARLAREAAGEGAELDPAEIMQLADYEKMNQIRARVEEIVADPEVAESLKPWYNLWCKRPLFSDEFLQAFNQPNVTLVDTDGRGVDRITENAIEFGGESHEVDCIIFATGFRVGVPTYQAGEFTLTGRDGLDLADKWADGCKSLHGVYTRGFPNMFIVGNKMDAGLTTNVPHILGEQSAHVAALVKRCLDEGIETMEVRQEAEDGWAATMAEKAVDRQKFEEECTPGYFNNEGQKDRTTIFSGGYGGGPYEYIELCDQWRESGFEKDVDITYAR</sequence>
<keyword evidence="9" id="KW-1185">Reference proteome</keyword>
<keyword evidence="5" id="KW-0521">NADP</keyword>
<keyword evidence="7" id="KW-0503">Monooxygenase</keyword>
<dbReference type="InterPro" id="IPR036188">
    <property type="entry name" value="FAD/NAD-bd_sf"/>
</dbReference>
<dbReference type="InterPro" id="IPR050775">
    <property type="entry name" value="FAD-binding_Monooxygenases"/>
</dbReference>
<dbReference type="GO" id="GO:0050660">
    <property type="term" value="F:flavin adenine dinucleotide binding"/>
    <property type="evidence" value="ECO:0007669"/>
    <property type="project" value="InterPro"/>
</dbReference>
<organism evidence="8 9">
    <name type="scientific">Actinomadura physcomitrii</name>
    <dbReference type="NCBI Taxonomy" id="2650748"/>
    <lineage>
        <taxon>Bacteria</taxon>
        <taxon>Bacillati</taxon>
        <taxon>Actinomycetota</taxon>
        <taxon>Actinomycetes</taxon>
        <taxon>Streptosporangiales</taxon>
        <taxon>Thermomonosporaceae</taxon>
        <taxon>Actinomadura</taxon>
    </lineage>
</organism>
<evidence type="ECO:0000313" key="8">
    <source>
        <dbReference type="EMBL" id="MVZ99847.1"/>
    </source>
</evidence>
<evidence type="ECO:0000256" key="6">
    <source>
        <dbReference type="ARBA" id="ARBA00023002"/>
    </source>
</evidence>
<evidence type="ECO:0000256" key="4">
    <source>
        <dbReference type="ARBA" id="ARBA00022827"/>
    </source>
</evidence>
<dbReference type="PANTHER" id="PTHR43098">
    <property type="entry name" value="L-ORNITHINE N(5)-MONOOXYGENASE-RELATED"/>
    <property type="match status" value="1"/>
</dbReference>
<proteinExistence type="inferred from homology"/>
<dbReference type="SUPFAM" id="SSF51905">
    <property type="entry name" value="FAD/NAD(P)-binding domain"/>
    <property type="match status" value="1"/>
</dbReference>
<protein>
    <submittedName>
        <fullName evidence="8">NAD(P)-binding protein</fullName>
    </submittedName>
</protein>
<dbReference type="GO" id="GO:0050661">
    <property type="term" value="F:NADP binding"/>
    <property type="evidence" value="ECO:0007669"/>
    <property type="project" value="InterPro"/>
</dbReference>
<evidence type="ECO:0000256" key="3">
    <source>
        <dbReference type="ARBA" id="ARBA00022630"/>
    </source>
</evidence>
<dbReference type="FunFam" id="3.50.50.60:FF:000341">
    <property type="entry name" value="Baeyer-Villiger monooxygenase"/>
    <property type="match status" value="1"/>
</dbReference>
<keyword evidence="3" id="KW-0285">Flavoprotein</keyword>
<evidence type="ECO:0000256" key="2">
    <source>
        <dbReference type="ARBA" id="ARBA00010139"/>
    </source>
</evidence>
<dbReference type="GO" id="GO:0004499">
    <property type="term" value="F:N,N-dimethylaniline monooxygenase activity"/>
    <property type="evidence" value="ECO:0007669"/>
    <property type="project" value="InterPro"/>
</dbReference>
<dbReference type="InterPro" id="IPR020946">
    <property type="entry name" value="Flavin_mOase-like"/>
</dbReference>